<evidence type="ECO:0000256" key="4">
    <source>
        <dbReference type="ARBA" id="ARBA00022496"/>
    </source>
</evidence>
<evidence type="ECO:0000256" key="10">
    <source>
        <dbReference type="ARBA" id="ARBA00023237"/>
    </source>
</evidence>
<keyword evidence="15" id="KW-1185">Reference proteome</keyword>
<sequence>MAVPAQASISPIDIPETRLATAIAELGKQAQVEILLNAPGQENSRTPAIRGRMTVEEALKQLLRDKRLTFRPLSASIYLIEPGGASRSRSPALSAAKNSEGVEGSDIVVTARRRVERAMDVPLAVTRVTASQMVQQQTHSLADLSRILPGFVATGQGSSATPLLVMRGQRRSFAEENRLPLVVYVDEVPLPNQAALSPLFDVASVEVLRGPQGTLFGRSATAGAVLVRSAMPEDGVPSYVEYDVGNYGQHRLEGAMDADIAPAVSLRVAGQMQRRDGFFRLVHDGRADDAHTDAIRAILKVQPLDDLRSTSTFELLNGDETGSTQILVGAYPAGNARTAANAPYFDCGEGNCDIDSYVERQAMLGGRTSQSGLKPQFRRRFRSFTNITEYGDANLMLRNIVGWRSVQQETALDGDATPLPINDVTTITNLHQWSEEFQVQGRSAAVRYIAGAFYLGSAPSGPMLQHAAQFERPGNPATNIANYQSFRSAALFGQATVDLSGGRSVDIGLRYTSETIKGCSLRSITEASQSSAACAATGGSLARIATGQLTWTVALSQKVDNATFYLTSRKAFRSGGYNSPQLGGTLEPFQVFQPETLTDVEAGVKGSWSGPILSGDYAIAAYTGFYANIQRALFAPPGFDGDDDPTNDPITLYVNLAQARISGLDGEFTARLGRNVKAGLSLSYVSGGYDRVYAPAALDPLLGSDPRNNRFSYAPGLSASIWASHRVRLPDTLGSIEISGDYSYRSLSRYAERVEDRFAVQPGYGLLGAGITWYRIAGTSLDANLWVRNLTDKSYASGGVMLNPTFSVASVIPGPPRTWGLRLRYSFD</sequence>
<dbReference type="EMBL" id="JACHKA010000001">
    <property type="protein sequence ID" value="MBB5986745.1"/>
    <property type="molecule type" value="Genomic_DNA"/>
</dbReference>
<evidence type="ECO:0000256" key="7">
    <source>
        <dbReference type="ARBA" id="ARBA00023065"/>
    </source>
</evidence>
<keyword evidence="10 11" id="KW-0998">Cell outer membrane</keyword>
<keyword evidence="3 11" id="KW-1134">Transmembrane beta strand</keyword>
<evidence type="ECO:0000256" key="6">
    <source>
        <dbReference type="ARBA" id="ARBA00023004"/>
    </source>
</evidence>
<evidence type="ECO:0000256" key="12">
    <source>
        <dbReference type="RuleBase" id="RU003357"/>
    </source>
</evidence>
<comment type="subcellular location">
    <subcellularLocation>
        <location evidence="1 11">Cell outer membrane</location>
        <topology evidence="1 11">Multi-pass membrane protein</topology>
    </subcellularLocation>
</comment>
<dbReference type="InterPro" id="IPR039426">
    <property type="entry name" value="TonB-dep_rcpt-like"/>
</dbReference>
<dbReference type="InterPro" id="IPR011662">
    <property type="entry name" value="Secretin/TonB_short_N"/>
</dbReference>
<keyword evidence="2 11" id="KW-0813">Transport</keyword>
<dbReference type="Proteomes" id="UP001138540">
    <property type="component" value="Unassembled WGS sequence"/>
</dbReference>
<dbReference type="Pfam" id="PF07715">
    <property type="entry name" value="Plug"/>
    <property type="match status" value="1"/>
</dbReference>
<keyword evidence="8 12" id="KW-0798">TonB box</keyword>
<dbReference type="PANTHER" id="PTHR32552">
    <property type="entry name" value="FERRICHROME IRON RECEPTOR-RELATED"/>
    <property type="match status" value="1"/>
</dbReference>
<dbReference type="PANTHER" id="PTHR32552:SF81">
    <property type="entry name" value="TONB-DEPENDENT OUTER MEMBRANE RECEPTOR"/>
    <property type="match status" value="1"/>
</dbReference>
<keyword evidence="4" id="KW-0410">Iron transport</keyword>
<evidence type="ECO:0000256" key="2">
    <source>
        <dbReference type="ARBA" id="ARBA00022448"/>
    </source>
</evidence>
<evidence type="ECO:0000256" key="8">
    <source>
        <dbReference type="ARBA" id="ARBA00023077"/>
    </source>
</evidence>
<evidence type="ECO:0000259" key="13">
    <source>
        <dbReference type="SMART" id="SM00965"/>
    </source>
</evidence>
<reference evidence="14 15" key="1">
    <citation type="submission" date="2020-08" db="EMBL/GenBank/DDBJ databases">
        <title>Exploring microbial biodiversity for novel pathways involved in the catabolism of aromatic compounds derived from lignin.</title>
        <authorList>
            <person name="Elkins J."/>
        </authorList>
    </citation>
    <scope>NUCLEOTIDE SEQUENCE [LARGE SCALE GENOMIC DNA]</scope>
    <source>
        <strain evidence="14 15">B1D3A</strain>
    </source>
</reference>
<keyword evidence="14" id="KW-0675">Receptor</keyword>
<dbReference type="InterPro" id="IPR036942">
    <property type="entry name" value="Beta-barrel_TonB_sf"/>
</dbReference>
<evidence type="ECO:0000256" key="3">
    <source>
        <dbReference type="ARBA" id="ARBA00022452"/>
    </source>
</evidence>
<keyword evidence="7" id="KW-0406">Ion transport</keyword>
<accession>A0ABR6NHI1</accession>
<keyword evidence="6" id="KW-0408">Iron</keyword>
<dbReference type="Pfam" id="PF00593">
    <property type="entry name" value="TonB_dep_Rec_b-barrel"/>
    <property type="match status" value="1"/>
</dbReference>
<feature type="domain" description="Secretin/TonB short N-terminal" evidence="13">
    <location>
        <begin position="32"/>
        <end position="83"/>
    </location>
</feature>
<evidence type="ECO:0000313" key="14">
    <source>
        <dbReference type="EMBL" id="MBB5986745.1"/>
    </source>
</evidence>
<keyword evidence="9 11" id="KW-0472">Membrane</keyword>
<dbReference type="SUPFAM" id="SSF56935">
    <property type="entry name" value="Porins"/>
    <property type="match status" value="1"/>
</dbReference>
<name>A0ABR6NHI1_9SPHN</name>
<organism evidence="14 15">
    <name type="scientific">Sphingobium lignivorans</name>
    <dbReference type="NCBI Taxonomy" id="2735886"/>
    <lineage>
        <taxon>Bacteria</taxon>
        <taxon>Pseudomonadati</taxon>
        <taxon>Pseudomonadota</taxon>
        <taxon>Alphaproteobacteria</taxon>
        <taxon>Sphingomonadales</taxon>
        <taxon>Sphingomonadaceae</taxon>
        <taxon>Sphingobium</taxon>
    </lineage>
</organism>
<dbReference type="Gene3D" id="3.55.50.30">
    <property type="match status" value="1"/>
</dbReference>
<evidence type="ECO:0000313" key="15">
    <source>
        <dbReference type="Proteomes" id="UP001138540"/>
    </source>
</evidence>
<dbReference type="InterPro" id="IPR012910">
    <property type="entry name" value="Plug_dom"/>
</dbReference>
<dbReference type="SMART" id="SM00965">
    <property type="entry name" value="STN"/>
    <property type="match status" value="1"/>
</dbReference>
<gene>
    <name evidence="14" type="ORF">HNP60_002719</name>
</gene>
<comment type="caution">
    <text evidence="14">The sequence shown here is derived from an EMBL/GenBank/DDBJ whole genome shotgun (WGS) entry which is preliminary data.</text>
</comment>
<keyword evidence="5 11" id="KW-0812">Transmembrane</keyword>
<evidence type="ECO:0000256" key="5">
    <source>
        <dbReference type="ARBA" id="ARBA00022692"/>
    </source>
</evidence>
<dbReference type="PROSITE" id="PS52016">
    <property type="entry name" value="TONB_DEPENDENT_REC_3"/>
    <property type="match status" value="1"/>
</dbReference>
<comment type="similarity">
    <text evidence="11 12">Belongs to the TonB-dependent receptor family.</text>
</comment>
<protein>
    <submittedName>
        <fullName evidence="14">Outer membrane receptor protein involved in Fe transport</fullName>
    </submittedName>
</protein>
<evidence type="ECO:0000256" key="1">
    <source>
        <dbReference type="ARBA" id="ARBA00004571"/>
    </source>
</evidence>
<proteinExistence type="inferred from homology"/>
<evidence type="ECO:0000256" key="11">
    <source>
        <dbReference type="PROSITE-ProRule" id="PRU01360"/>
    </source>
</evidence>
<dbReference type="InterPro" id="IPR000531">
    <property type="entry name" value="Beta-barrel_TonB"/>
</dbReference>
<evidence type="ECO:0000256" key="9">
    <source>
        <dbReference type="ARBA" id="ARBA00023136"/>
    </source>
</evidence>
<dbReference type="Gene3D" id="2.40.170.20">
    <property type="entry name" value="TonB-dependent receptor, beta-barrel domain"/>
    <property type="match status" value="1"/>
</dbReference>